<dbReference type="RefSeq" id="WP_130453891.1">
    <property type="nucleotide sequence ID" value="NZ_QYAG01000001.1"/>
</dbReference>
<dbReference type="AlphaFoldDB" id="A0A4Q7U099"/>
<dbReference type="InterPro" id="IPR008523">
    <property type="entry name" value="DUF805"/>
</dbReference>
<dbReference type="EMBL" id="SHKI01000004">
    <property type="protein sequence ID" value="RZT66297.1"/>
    <property type="molecule type" value="Genomic_DNA"/>
</dbReference>
<feature type="transmembrane region" description="Helical" evidence="2">
    <location>
        <begin position="238"/>
        <end position="257"/>
    </location>
</feature>
<keyword evidence="4" id="KW-1185">Reference proteome</keyword>
<dbReference type="PANTHER" id="PTHR34980:SF2">
    <property type="entry name" value="INNER MEMBRANE PROTEIN YHAH-RELATED"/>
    <property type="match status" value="1"/>
</dbReference>
<feature type="compositionally biased region" description="Low complexity" evidence="1">
    <location>
        <begin position="36"/>
        <end position="88"/>
    </location>
</feature>
<dbReference type="Pfam" id="PF05656">
    <property type="entry name" value="DUF805"/>
    <property type="match status" value="1"/>
</dbReference>
<dbReference type="GO" id="GO:0005886">
    <property type="term" value="C:plasma membrane"/>
    <property type="evidence" value="ECO:0007669"/>
    <property type="project" value="TreeGrafter"/>
</dbReference>
<gene>
    <name evidence="3" type="ORF">EV139_1733</name>
</gene>
<evidence type="ECO:0000313" key="4">
    <source>
        <dbReference type="Proteomes" id="UP000291832"/>
    </source>
</evidence>
<dbReference type="PANTHER" id="PTHR34980">
    <property type="entry name" value="INNER MEMBRANE PROTEIN-RELATED-RELATED"/>
    <property type="match status" value="1"/>
</dbReference>
<keyword evidence="2" id="KW-1133">Transmembrane helix</keyword>
<evidence type="ECO:0000256" key="1">
    <source>
        <dbReference type="SAM" id="MobiDB-lite"/>
    </source>
</evidence>
<evidence type="ECO:0000256" key="2">
    <source>
        <dbReference type="SAM" id="Phobius"/>
    </source>
</evidence>
<dbReference type="OrthoDB" id="9812349at2"/>
<proteinExistence type="predicted"/>
<keyword evidence="2" id="KW-0812">Transmembrane</keyword>
<organism evidence="3 4">
    <name type="scientific">Leucobacter luti</name>
    <dbReference type="NCBI Taxonomy" id="340320"/>
    <lineage>
        <taxon>Bacteria</taxon>
        <taxon>Bacillati</taxon>
        <taxon>Actinomycetota</taxon>
        <taxon>Actinomycetes</taxon>
        <taxon>Micrococcales</taxon>
        <taxon>Microbacteriaceae</taxon>
        <taxon>Leucobacter</taxon>
    </lineage>
</organism>
<feature type="transmembrane region" description="Helical" evidence="2">
    <location>
        <begin position="141"/>
        <end position="169"/>
    </location>
</feature>
<feature type="transmembrane region" description="Helical" evidence="2">
    <location>
        <begin position="200"/>
        <end position="226"/>
    </location>
</feature>
<name>A0A4Q7U099_9MICO</name>
<dbReference type="Proteomes" id="UP000291832">
    <property type="component" value="Unassembled WGS sequence"/>
</dbReference>
<protein>
    <submittedName>
        <fullName evidence="3">Uncharacterized membrane protein YhaH (DUF805 family)</fullName>
    </submittedName>
</protein>
<sequence length="276" mass="29767">MTLPPNPSDPAANQPPSGADTPAPAQPQAPGPEQPAAPQYAQPQQPAPQYAQPQYAQPQYAQPQYAQPQYAQPQYSAPQQPQPQTWAPPYAPEPGPGEPFDGATDPADIERPLYGATFGQAIARFFRGYAKFSGRASRSEYWWAMLFAGLTRIACLILMGIGAIVGAAWEQNQPYSASYSGGQDFTRSGPEGITDYAPAAFLFFAGVILFVIVGLGLLLPSLAISWRRLHDGNFAGPLWFISLVPYGGIAVFVLTLLRSKPTGRRFDTPRAWPASA</sequence>
<accession>A0A4Q7U099</accession>
<feature type="region of interest" description="Disordered" evidence="1">
    <location>
        <begin position="1"/>
        <end position="110"/>
    </location>
</feature>
<reference evidence="3 4" key="1">
    <citation type="journal article" date="2015" name="Stand. Genomic Sci.">
        <title>Genomic Encyclopedia of Bacterial and Archaeal Type Strains, Phase III: the genomes of soil and plant-associated and newly described type strains.</title>
        <authorList>
            <person name="Whitman W.B."/>
            <person name="Woyke T."/>
            <person name="Klenk H.P."/>
            <person name="Zhou Y."/>
            <person name="Lilburn T.G."/>
            <person name="Beck B.J."/>
            <person name="De Vos P."/>
            <person name="Vandamme P."/>
            <person name="Eisen J.A."/>
            <person name="Garrity G."/>
            <person name="Hugenholtz P."/>
            <person name="Kyrpides N.C."/>
        </authorList>
    </citation>
    <scope>NUCLEOTIDE SEQUENCE [LARGE SCALE GENOMIC DNA]</scope>
    <source>
        <strain evidence="3 4">RF6</strain>
    </source>
</reference>
<comment type="caution">
    <text evidence="3">The sequence shown here is derived from an EMBL/GenBank/DDBJ whole genome shotgun (WGS) entry which is preliminary data.</text>
</comment>
<feature type="compositionally biased region" description="Pro residues" evidence="1">
    <location>
        <begin position="24"/>
        <end position="35"/>
    </location>
</feature>
<evidence type="ECO:0000313" key="3">
    <source>
        <dbReference type="EMBL" id="RZT66297.1"/>
    </source>
</evidence>
<keyword evidence="2" id="KW-0472">Membrane</keyword>